<dbReference type="EC" id="2.4.-.-" evidence="2"/>
<organism evidence="2">
    <name type="scientific">Candidatus Electrothrix aestuarii</name>
    <dbReference type="NCBI Taxonomy" id="3062594"/>
    <lineage>
        <taxon>Bacteria</taxon>
        <taxon>Pseudomonadati</taxon>
        <taxon>Thermodesulfobacteriota</taxon>
        <taxon>Desulfobulbia</taxon>
        <taxon>Desulfobulbales</taxon>
        <taxon>Desulfobulbaceae</taxon>
        <taxon>Candidatus Electrothrix</taxon>
    </lineage>
</organism>
<dbReference type="PANTHER" id="PTHR43685">
    <property type="entry name" value="GLYCOSYLTRANSFERASE"/>
    <property type="match status" value="1"/>
</dbReference>
<dbReference type="KEGG" id="eaj:Q3M24_03180"/>
<dbReference type="CDD" id="cd00761">
    <property type="entry name" value="Glyco_tranf_GTA_type"/>
    <property type="match status" value="1"/>
</dbReference>
<reference evidence="2" key="2">
    <citation type="submission" date="2024-06" db="EMBL/GenBank/DDBJ databases">
        <authorList>
            <person name="Plum-Jensen L.E."/>
            <person name="Schramm A."/>
            <person name="Marshall I.P.G."/>
        </authorList>
    </citation>
    <scope>NUCLEOTIDE SEQUENCE</scope>
    <source>
        <strain evidence="2">Rat1</strain>
    </source>
</reference>
<name>A0AAU8LX32_9BACT</name>
<proteinExistence type="predicted"/>
<reference evidence="2" key="1">
    <citation type="journal article" date="2024" name="Syst. Appl. Microbiol.">
        <title>First single-strain enrichments of Electrothrix cable bacteria, description of E. aestuarii sp. nov. and E. rattekaaiensis sp. nov., and proposal of a cable bacteria taxonomy following the rules of the SeqCode.</title>
        <authorList>
            <person name="Plum-Jensen L.E."/>
            <person name="Schramm A."/>
            <person name="Marshall I.P.G."/>
        </authorList>
    </citation>
    <scope>NUCLEOTIDE SEQUENCE</scope>
    <source>
        <strain evidence="2">Rat1</strain>
    </source>
</reference>
<dbReference type="SUPFAM" id="SSF53448">
    <property type="entry name" value="Nucleotide-diphospho-sugar transferases"/>
    <property type="match status" value="1"/>
</dbReference>
<evidence type="ECO:0000313" key="2">
    <source>
        <dbReference type="EMBL" id="XCN73774.1"/>
    </source>
</evidence>
<keyword evidence="2" id="KW-0808">Transferase</keyword>
<sequence>MKNPLVSVVIPVYCRRDLIRETLSSVVRQTYPNWEAIVVDDHSTDDTCAVVESFARQDCRIKLIRKSVDCPRGANSSRNIGIDNSRGKYIIFLDSDDCMSESCIQTRVEIMENDPSIDFAVFQTLLFHDVIGDMDLVWNLLENEKEDIDRFLLLDVPWFTASPIWKRKVLGGELTWDSAVLSWQDWFFHIKAILSGLKYKKYNIVDVFYRQHTGESIGDKSTSPSHLESHERVIGKVYQLLADKNMLNIMRRREMCGVYLWLSLQWLKKDKAKSISLWKQCKVILCDDFLFFVVWLYLFFQHIYTIEIFLEDKILKKSGLLEVGKSNTFRKISHPGLSSPDIYPLIKNDKL</sequence>
<dbReference type="Pfam" id="PF00535">
    <property type="entry name" value="Glycos_transf_2"/>
    <property type="match status" value="1"/>
</dbReference>
<dbReference type="AlphaFoldDB" id="A0AAU8LX32"/>
<dbReference type="PANTHER" id="PTHR43685:SF2">
    <property type="entry name" value="GLYCOSYLTRANSFERASE 2-LIKE DOMAIN-CONTAINING PROTEIN"/>
    <property type="match status" value="1"/>
</dbReference>
<evidence type="ECO:0000259" key="1">
    <source>
        <dbReference type="Pfam" id="PF00535"/>
    </source>
</evidence>
<dbReference type="InterPro" id="IPR050834">
    <property type="entry name" value="Glycosyltransf_2"/>
</dbReference>
<dbReference type="InterPro" id="IPR029044">
    <property type="entry name" value="Nucleotide-diphossugar_trans"/>
</dbReference>
<accession>A0AAU8LX32</accession>
<protein>
    <submittedName>
        <fullName evidence="2">Glycosyltransferase family A protein</fullName>
        <ecNumber evidence="2">2.4.-.-</ecNumber>
    </submittedName>
</protein>
<dbReference type="EMBL" id="CP159373">
    <property type="protein sequence ID" value="XCN73774.1"/>
    <property type="molecule type" value="Genomic_DNA"/>
</dbReference>
<dbReference type="GO" id="GO:0016757">
    <property type="term" value="F:glycosyltransferase activity"/>
    <property type="evidence" value="ECO:0007669"/>
    <property type="project" value="UniProtKB-KW"/>
</dbReference>
<keyword evidence="2" id="KW-0328">Glycosyltransferase</keyword>
<gene>
    <name evidence="2" type="ORF">Q3M24_03180</name>
</gene>
<dbReference type="Gene3D" id="3.90.550.10">
    <property type="entry name" value="Spore Coat Polysaccharide Biosynthesis Protein SpsA, Chain A"/>
    <property type="match status" value="1"/>
</dbReference>
<feature type="domain" description="Glycosyltransferase 2-like" evidence="1">
    <location>
        <begin position="7"/>
        <end position="116"/>
    </location>
</feature>
<dbReference type="InterPro" id="IPR001173">
    <property type="entry name" value="Glyco_trans_2-like"/>
</dbReference>